<dbReference type="EMBL" id="SMFN01000003">
    <property type="protein sequence ID" value="TDE06919.1"/>
    <property type="molecule type" value="Genomic_DNA"/>
</dbReference>
<evidence type="ECO:0000313" key="8">
    <source>
        <dbReference type="Proteomes" id="UP000294644"/>
    </source>
</evidence>
<feature type="domain" description="Sodium/calcium exchanger membrane region" evidence="6">
    <location>
        <begin position="190"/>
        <end position="323"/>
    </location>
</feature>
<dbReference type="GO" id="GO:0006874">
    <property type="term" value="P:intracellular calcium ion homeostasis"/>
    <property type="evidence" value="ECO:0007669"/>
    <property type="project" value="TreeGrafter"/>
</dbReference>
<dbReference type="OrthoDB" id="9794225at2"/>
<dbReference type="Pfam" id="PF01699">
    <property type="entry name" value="Na_Ca_ex"/>
    <property type="match status" value="2"/>
</dbReference>
<evidence type="ECO:0000256" key="5">
    <source>
        <dbReference type="SAM" id="Phobius"/>
    </source>
</evidence>
<evidence type="ECO:0000256" key="1">
    <source>
        <dbReference type="ARBA" id="ARBA00004141"/>
    </source>
</evidence>
<evidence type="ECO:0000256" key="2">
    <source>
        <dbReference type="ARBA" id="ARBA00022692"/>
    </source>
</evidence>
<keyword evidence="8" id="KW-1185">Reference proteome</keyword>
<dbReference type="InterPro" id="IPR004481">
    <property type="entry name" value="K/Na/Ca-exchanger"/>
</dbReference>
<feature type="transmembrane region" description="Helical" evidence="5">
    <location>
        <begin position="135"/>
        <end position="161"/>
    </location>
</feature>
<sequence length="332" mass="36368">MNSLYFDSIGFLIATAVIVATGSRLSKYGDMMADIMGWGKMFMGIILLSSVTSMPELMNGISSVVFLDAPDLAVGDIVGSCAFNILIISIMDLFYDHKKPITAAAQTGHVIAASFGIILLTLLAFAILMPNTFGTIFWIGEFSLLFLVFYLIAIRVVFLYDKKDRKKRETEEHSYSLTLKQVVLRYTFNAIILMAAAMALPYFGEHLAEASGLGQSFFGTLFIAASTSLPEVVVSIAAIRMGTIDLAIGNVFGSNIFNIAILAFNDMLYTKGPILQFTSPNHIIPVLGTIIITAIGIIGIVFKEEKKWKLAIDTALIALVYVLMMGLLYYKR</sequence>
<dbReference type="Proteomes" id="UP000294644">
    <property type="component" value="Unassembled WGS sequence"/>
</dbReference>
<dbReference type="Gene3D" id="1.20.1420.30">
    <property type="entry name" value="NCX, central ion-binding region"/>
    <property type="match status" value="1"/>
</dbReference>
<dbReference type="PANTHER" id="PTHR10846">
    <property type="entry name" value="SODIUM/POTASSIUM/CALCIUM EXCHANGER"/>
    <property type="match status" value="1"/>
</dbReference>
<evidence type="ECO:0000256" key="3">
    <source>
        <dbReference type="ARBA" id="ARBA00022989"/>
    </source>
</evidence>
<evidence type="ECO:0000313" key="7">
    <source>
        <dbReference type="EMBL" id="TDE06919.1"/>
    </source>
</evidence>
<comment type="caution">
    <text evidence="7">The sequence shown here is derived from an EMBL/GenBank/DDBJ whole genome shotgun (WGS) entry which is preliminary data.</text>
</comment>
<comment type="subcellular location">
    <subcellularLocation>
        <location evidence="1">Membrane</location>
        <topology evidence="1">Multi-pass membrane protein</topology>
    </subcellularLocation>
</comment>
<feature type="transmembrane region" description="Helical" evidence="5">
    <location>
        <begin position="216"/>
        <end position="239"/>
    </location>
</feature>
<dbReference type="GO" id="GO:0005886">
    <property type="term" value="C:plasma membrane"/>
    <property type="evidence" value="ECO:0007669"/>
    <property type="project" value="TreeGrafter"/>
</dbReference>
<gene>
    <name evidence="7" type="ORF">E0F91_03715</name>
</gene>
<proteinExistence type="predicted"/>
<dbReference type="InterPro" id="IPR004837">
    <property type="entry name" value="NaCa_Exmemb"/>
</dbReference>
<dbReference type="GO" id="GO:0008273">
    <property type="term" value="F:calcium, potassium:sodium antiporter activity"/>
    <property type="evidence" value="ECO:0007669"/>
    <property type="project" value="TreeGrafter"/>
</dbReference>
<feature type="transmembrane region" description="Helical" evidence="5">
    <location>
        <begin position="310"/>
        <end position="330"/>
    </location>
</feature>
<dbReference type="GO" id="GO:0005262">
    <property type="term" value="F:calcium channel activity"/>
    <property type="evidence" value="ECO:0007669"/>
    <property type="project" value="TreeGrafter"/>
</dbReference>
<feature type="transmembrane region" description="Helical" evidence="5">
    <location>
        <begin position="6"/>
        <end position="23"/>
    </location>
</feature>
<feature type="transmembrane region" description="Helical" evidence="5">
    <location>
        <begin position="246"/>
        <end position="264"/>
    </location>
</feature>
<evidence type="ECO:0000259" key="6">
    <source>
        <dbReference type="Pfam" id="PF01699"/>
    </source>
</evidence>
<keyword evidence="2 5" id="KW-0812">Transmembrane</keyword>
<keyword evidence="4 5" id="KW-0472">Membrane</keyword>
<dbReference type="RefSeq" id="WP_132065011.1">
    <property type="nucleotide sequence ID" value="NZ_SMFN01000003.1"/>
</dbReference>
<name>A0A4R5D135_9FLAO</name>
<reference evidence="7 8" key="1">
    <citation type="submission" date="2019-03" db="EMBL/GenBank/DDBJ databases">
        <title>Flavobacterium LB-D12 sp. nov., isolated from arctic soil.</title>
        <authorList>
            <person name="Chaudhary D.K."/>
        </authorList>
    </citation>
    <scope>NUCLEOTIDE SEQUENCE [LARGE SCALE GENOMIC DNA]</scope>
    <source>
        <strain evidence="7 8">LB-D12</strain>
    </source>
</reference>
<dbReference type="AlphaFoldDB" id="A0A4R5D135"/>
<evidence type="ECO:0000256" key="4">
    <source>
        <dbReference type="ARBA" id="ARBA00023136"/>
    </source>
</evidence>
<organism evidence="7 8">
    <name type="scientific">Flavobacterium sandaracinum</name>
    <dbReference type="NCBI Taxonomy" id="2541733"/>
    <lineage>
        <taxon>Bacteria</taxon>
        <taxon>Pseudomonadati</taxon>
        <taxon>Bacteroidota</taxon>
        <taxon>Flavobacteriia</taxon>
        <taxon>Flavobacteriales</taxon>
        <taxon>Flavobacteriaceae</taxon>
        <taxon>Flavobacterium</taxon>
    </lineage>
</organism>
<feature type="transmembrane region" description="Helical" evidence="5">
    <location>
        <begin position="107"/>
        <end position="129"/>
    </location>
</feature>
<feature type="domain" description="Sodium/calcium exchanger membrane region" evidence="6">
    <location>
        <begin position="9"/>
        <end position="154"/>
    </location>
</feature>
<protein>
    <submittedName>
        <fullName evidence="7">Sodium:calcium antiporter</fullName>
    </submittedName>
</protein>
<feature type="transmembrane region" description="Helical" evidence="5">
    <location>
        <begin position="284"/>
        <end position="303"/>
    </location>
</feature>
<keyword evidence="3 5" id="KW-1133">Transmembrane helix</keyword>
<feature type="transmembrane region" description="Helical" evidence="5">
    <location>
        <begin position="182"/>
        <end position="204"/>
    </location>
</feature>
<accession>A0A4R5D135</accession>
<dbReference type="PANTHER" id="PTHR10846:SF8">
    <property type="entry name" value="INNER MEMBRANE PROTEIN YRBG"/>
    <property type="match status" value="1"/>
</dbReference>
<dbReference type="InterPro" id="IPR044880">
    <property type="entry name" value="NCX_ion-bd_dom_sf"/>
</dbReference>
<feature type="transmembrane region" description="Helical" evidence="5">
    <location>
        <begin position="72"/>
        <end position="95"/>
    </location>
</feature>
<feature type="transmembrane region" description="Helical" evidence="5">
    <location>
        <begin position="35"/>
        <end position="52"/>
    </location>
</feature>